<gene>
    <name evidence="1" type="ORF">KHLLAP_LOCUS2957</name>
</gene>
<sequence length="142" mass="16045">MVSVKELRVCFHDLNITTRTTIGQILRVPTGEIAFAYPKDARLSQTDTNPYPEGWRPHIITWQRYAATERVVQDLYGLTLIHRVNVVLDAAVPGRLSIIGTRKLFSSWGTDTSRLEGEKETKIAPDWIVVDGDAKPRPFSLI</sequence>
<reference evidence="1" key="1">
    <citation type="submission" date="2023-10" db="EMBL/GenBank/DDBJ databases">
        <authorList>
            <person name="Hackl T."/>
        </authorList>
    </citation>
    <scope>NUCLEOTIDE SEQUENCE</scope>
</reference>
<proteinExistence type="predicted"/>
<keyword evidence="2" id="KW-1185">Reference proteome</keyword>
<name>A0AAI8VCP0_9PEZI</name>
<dbReference type="AlphaFoldDB" id="A0AAI8VCP0"/>
<evidence type="ECO:0000313" key="2">
    <source>
        <dbReference type="Proteomes" id="UP001295740"/>
    </source>
</evidence>
<dbReference type="EMBL" id="CAUWAG010000004">
    <property type="protein sequence ID" value="CAJ2502489.1"/>
    <property type="molecule type" value="Genomic_DNA"/>
</dbReference>
<accession>A0AAI8VCP0</accession>
<organism evidence="1 2">
    <name type="scientific">Anthostomella pinea</name>
    <dbReference type="NCBI Taxonomy" id="933095"/>
    <lineage>
        <taxon>Eukaryota</taxon>
        <taxon>Fungi</taxon>
        <taxon>Dikarya</taxon>
        <taxon>Ascomycota</taxon>
        <taxon>Pezizomycotina</taxon>
        <taxon>Sordariomycetes</taxon>
        <taxon>Xylariomycetidae</taxon>
        <taxon>Xylariales</taxon>
        <taxon>Xylariaceae</taxon>
        <taxon>Anthostomella</taxon>
    </lineage>
</organism>
<protein>
    <submittedName>
        <fullName evidence="1">Uu.00g098830.m01.CDS01</fullName>
    </submittedName>
</protein>
<dbReference type="Proteomes" id="UP001295740">
    <property type="component" value="Unassembled WGS sequence"/>
</dbReference>
<comment type="caution">
    <text evidence="1">The sequence shown here is derived from an EMBL/GenBank/DDBJ whole genome shotgun (WGS) entry which is preliminary data.</text>
</comment>
<evidence type="ECO:0000313" key="1">
    <source>
        <dbReference type="EMBL" id="CAJ2502489.1"/>
    </source>
</evidence>